<dbReference type="AlphaFoldDB" id="A0A238XRE3"/>
<evidence type="ECO:0000313" key="1">
    <source>
        <dbReference type="EMBL" id="SNR61138.1"/>
    </source>
</evidence>
<organism evidence="1 2">
    <name type="scientific">Halorubrum ezzemoulense</name>
    <name type="common">Halorubrum chaoviator</name>
    <dbReference type="NCBI Taxonomy" id="337243"/>
    <lineage>
        <taxon>Archaea</taxon>
        <taxon>Methanobacteriati</taxon>
        <taxon>Methanobacteriota</taxon>
        <taxon>Stenosarchaea group</taxon>
        <taxon>Halobacteria</taxon>
        <taxon>Halobacteriales</taxon>
        <taxon>Haloferacaceae</taxon>
        <taxon>Halorubrum</taxon>
    </lineage>
</organism>
<gene>
    <name evidence="1" type="ORF">SAMN06266787_10657</name>
</gene>
<dbReference type="Proteomes" id="UP000198297">
    <property type="component" value="Unassembled WGS sequence"/>
</dbReference>
<evidence type="ECO:0000313" key="2">
    <source>
        <dbReference type="Proteomes" id="UP000198297"/>
    </source>
</evidence>
<proteinExistence type="predicted"/>
<reference evidence="2" key="1">
    <citation type="submission" date="2017-06" db="EMBL/GenBank/DDBJ databases">
        <authorList>
            <person name="Varghese N."/>
            <person name="Submissions S."/>
        </authorList>
    </citation>
    <scope>NUCLEOTIDE SEQUENCE [LARGE SCALE GENOMIC DNA]</scope>
    <source>
        <strain evidence="2">DSM 19316</strain>
    </source>
</reference>
<name>A0A238XRE3_HALEZ</name>
<protein>
    <submittedName>
        <fullName evidence="1">Uncharacterized protein</fullName>
    </submittedName>
</protein>
<dbReference type="EMBL" id="FZNK01000006">
    <property type="protein sequence ID" value="SNR61138.1"/>
    <property type="molecule type" value="Genomic_DNA"/>
</dbReference>
<sequence>MRPYARLRAAPIVSPFPVTTIGIPLSPATRHWPSTRFASSMWIPALSAASKTTAAFREFSSYVCSSSNGNGGSTTRTAIW</sequence>
<accession>A0A238XRE3</accession>